<evidence type="ECO:0000256" key="1">
    <source>
        <dbReference type="ARBA" id="ARBA00004167"/>
    </source>
</evidence>
<evidence type="ECO:0000256" key="4">
    <source>
        <dbReference type="ARBA" id="ARBA00022989"/>
    </source>
</evidence>
<dbReference type="OrthoDB" id="9154196at2"/>
<comment type="caution">
    <text evidence="8">The sequence shown here is derived from an EMBL/GenBank/DDBJ whole genome shotgun (WGS) entry which is preliminary data.</text>
</comment>
<keyword evidence="9" id="KW-1185">Reference proteome</keyword>
<dbReference type="SUPFAM" id="SSF54523">
    <property type="entry name" value="Pili subunits"/>
    <property type="match status" value="1"/>
</dbReference>
<evidence type="ECO:0000256" key="2">
    <source>
        <dbReference type="ARBA" id="ARBA00022481"/>
    </source>
</evidence>
<proteinExistence type="predicted"/>
<dbReference type="RefSeq" id="WP_130968651.1">
    <property type="nucleotide sequence ID" value="NZ_SIXI01000005.1"/>
</dbReference>
<dbReference type="Gene3D" id="3.30.700.10">
    <property type="entry name" value="Glycoprotein, Type 4 Pilin"/>
    <property type="match status" value="1"/>
</dbReference>
<feature type="region of interest" description="Disordered" evidence="6">
    <location>
        <begin position="147"/>
        <end position="166"/>
    </location>
</feature>
<keyword evidence="3 7" id="KW-0812">Transmembrane</keyword>
<sequence length="166" mass="17673">MRLRPRGFTLLELMVVVAIIAISTAVVSLALPDPSASRLEREAARLIAFLESARAEARAGGLTVIWVPQPNGPDTDYQFMGLPPKATPAQQWLEREVRAEVVGGRSITLGPEPVVGPQSIVLRLEKQQILIGTDGLGPFDVVRAGTPDIDLPPLEGNPVPGEASAN</sequence>
<evidence type="ECO:0000256" key="6">
    <source>
        <dbReference type="SAM" id="MobiDB-lite"/>
    </source>
</evidence>
<keyword evidence="2" id="KW-0488">Methylation</keyword>
<gene>
    <name evidence="8" type="primary">gspH</name>
    <name evidence="8" type="ORF">EYS42_13185</name>
</gene>
<dbReference type="InterPro" id="IPR012902">
    <property type="entry name" value="N_methyl_site"/>
</dbReference>
<dbReference type="PRINTS" id="PR00885">
    <property type="entry name" value="BCTERIALGSPH"/>
</dbReference>
<dbReference type="AlphaFoldDB" id="A0A4Q9H1S5"/>
<protein>
    <submittedName>
        <fullName evidence="8">Type II secretion system protein GspH</fullName>
    </submittedName>
</protein>
<dbReference type="Proteomes" id="UP000292120">
    <property type="component" value="Unassembled WGS sequence"/>
</dbReference>
<dbReference type="NCBIfam" id="TIGR02532">
    <property type="entry name" value="IV_pilin_GFxxxE"/>
    <property type="match status" value="1"/>
</dbReference>
<dbReference type="InterPro" id="IPR002416">
    <property type="entry name" value="T2SS_protein-GspH"/>
</dbReference>
<evidence type="ECO:0000256" key="7">
    <source>
        <dbReference type="SAM" id="Phobius"/>
    </source>
</evidence>
<evidence type="ECO:0000313" key="9">
    <source>
        <dbReference type="Proteomes" id="UP000292120"/>
    </source>
</evidence>
<dbReference type="EMBL" id="SIXI01000005">
    <property type="protein sequence ID" value="TBO29356.1"/>
    <property type="molecule type" value="Genomic_DNA"/>
</dbReference>
<accession>A0A4Q9H1S5</accession>
<keyword evidence="5 7" id="KW-0472">Membrane</keyword>
<dbReference type="Pfam" id="PF07963">
    <property type="entry name" value="N_methyl"/>
    <property type="match status" value="1"/>
</dbReference>
<dbReference type="GO" id="GO:0015628">
    <property type="term" value="P:protein secretion by the type II secretion system"/>
    <property type="evidence" value="ECO:0007669"/>
    <property type="project" value="InterPro"/>
</dbReference>
<keyword evidence="4 7" id="KW-1133">Transmembrane helix</keyword>
<reference evidence="8 9" key="1">
    <citation type="submission" date="2019-02" db="EMBL/GenBank/DDBJ databases">
        <title>Aquabacterium sp. strain KMB7.</title>
        <authorList>
            <person name="Chen W.-M."/>
        </authorList>
    </citation>
    <scope>NUCLEOTIDE SEQUENCE [LARGE SCALE GENOMIC DNA]</scope>
    <source>
        <strain evidence="8 9">KMB7</strain>
    </source>
</reference>
<comment type="subcellular location">
    <subcellularLocation>
        <location evidence="1">Membrane</location>
        <topology evidence="1">Single-pass membrane protein</topology>
    </subcellularLocation>
</comment>
<dbReference type="GO" id="GO:0016020">
    <property type="term" value="C:membrane"/>
    <property type="evidence" value="ECO:0007669"/>
    <property type="project" value="UniProtKB-SubCell"/>
</dbReference>
<organism evidence="8 9">
    <name type="scientific">Aquabacterium lacunae</name>
    <dbReference type="NCBI Taxonomy" id="2528630"/>
    <lineage>
        <taxon>Bacteria</taxon>
        <taxon>Pseudomonadati</taxon>
        <taxon>Pseudomonadota</taxon>
        <taxon>Betaproteobacteria</taxon>
        <taxon>Burkholderiales</taxon>
        <taxon>Aquabacterium</taxon>
    </lineage>
</organism>
<evidence type="ECO:0000256" key="3">
    <source>
        <dbReference type="ARBA" id="ARBA00022692"/>
    </source>
</evidence>
<evidence type="ECO:0000313" key="8">
    <source>
        <dbReference type="EMBL" id="TBO29356.1"/>
    </source>
</evidence>
<feature type="transmembrane region" description="Helical" evidence="7">
    <location>
        <begin position="7"/>
        <end position="31"/>
    </location>
</feature>
<dbReference type="GO" id="GO:0015627">
    <property type="term" value="C:type II protein secretion system complex"/>
    <property type="evidence" value="ECO:0007669"/>
    <property type="project" value="InterPro"/>
</dbReference>
<name>A0A4Q9H1S5_9BURK</name>
<evidence type="ECO:0000256" key="5">
    <source>
        <dbReference type="ARBA" id="ARBA00023136"/>
    </source>
</evidence>
<dbReference type="PROSITE" id="PS00409">
    <property type="entry name" value="PROKAR_NTER_METHYL"/>
    <property type="match status" value="1"/>
</dbReference>
<dbReference type="InterPro" id="IPR045584">
    <property type="entry name" value="Pilin-like"/>
</dbReference>